<protein>
    <submittedName>
        <fullName evidence="2">Spore coat U domain-containing protein</fullName>
    </submittedName>
</protein>
<accession>A0ABX8MXJ9</accession>
<dbReference type="Proteomes" id="UP000693952">
    <property type="component" value="Chromosome"/>
</dbReference>
<dbReference type="Pfam" id="PF05229">
    <property type="entry name" value="SCPU"/>
    <property type="match status" value="1"/>
</dbReference>
<organism evidence="2 3">
    <name type="scientific">Pseudomonas sessilinigenes</name>
    <dbReference type="NCBI Taxonomy" id="658629"/>
    <lineage>
        <taxon>Bacteria</taxon>
        <taxon>Pseudomonadati</taxon>
        <taxon>Pseudomonadota</taxon>
        <taxon>Gammaproteobacteria</taxon>
        <taxon>Pseudomonadales</taxon>
        <taxon>Pseudomonadaceae</taxon>
        <taxon>Pseudomonas</taxon>
    </lineage>
</organism>
<sequence length="180" mass="18260">MNGVLLPIISLGAFLGLVSLPSLAGTLVGQVGVRMVIGAGCTIINGSVNGGVNQWGTLDFGSHADLTNVVDAQTVGANGNIQIKCSTGLTPRLTVDAGLYASGAQRFMRSTTTAASTIAYALYSDSARSSPIQVNMPVNIVTSGAAIDIPLYGRVAPTGQSTTTPAAGTYTDTLLVTVAW</sequence>
<evidence type="ECO:0000313" key="3">
    <source>
        <dbReference type="Proteomes" id="UP000693952"/>
    </source>
</evidence>
<evidence type="ECO:0000259" key="1">
    <source>
        <dbReference type="Pfam" id="PF05229"/>
    </source>
</evidence>
<dbReference type="InterPro" id="IPR007893">
    <property type="entry name" value="Spore_coat_U/FanG"/>
</dbReference>
<evidence type="ECO:0000313" key="2">
    <source>
        <dbReference type="EMBL" id="QXH43215.1"/>
    </source>
</evidence>
<proteinExistence type="predicted"/>
<dbReference type="EMBL" id="CP077074">
    <property type="protein sequence ID" value="QXH43215.1"/>
    <property type="molecule type" value="Genomic_DNA"/>
</dbReference>
<dbReference type="PANTHER" id="PTHR37089:SF4">
    <property type="entry name" value="EXPORTED PROTEIN"/>
    <property type="match status" value="1"/>
</dbReference>
<keyword evidence="3" id="KW-1185">Reference proteome</keyword>
<gene>
    <name evidence="2" type="ORF">KSS89_13660</name>
</gene>
<name>A0ABX8MXJ9_9PSED</name>
<feature type="domain" description="Spore coat protein U/FanG" evidence="1">
    <location>
        <begin position="29"/>
        <end position="177"/>
    </location>
</feature>
<dbReference type="PANTHER" id="PTHR37089">
    <property type="entry name" value="PROTEIN U-RELATED"/>
    <property type="match status" value="1"/>
</dbReference>
<dbReference type="InterPro" id="IPR053167">
    <property type="entry name" value="Spore_coat_component"/>
</dbReference>
<dbReference type="SMART" id="SM00972">
    <property type="entry name" value="SCPU"/>
    <property type="match status" value="1"/>
</dbReference>
<reference evidence="2" key="1">
    <citation type="submission" date="2021-06" db="EMBL/GenBank/DDBJ databases">
        <title>Updating the genus Pseudomonas: Description of 43 new species and partition of the Pseudomonas putida group.</title>
        <authorList>
            <person name="Girard L."/>
            <person name="Lood C."/>
            <person name="Vandamme P."/>
            <person name="Rokni-Zadeh H."/>
            <person name="van Noort V."/>
            <person name="Hofte M."/>
            <person name="Lavigne R."/>
            <person name="De Mot R."/>
        </authorList>
    </citation>
    <scope>NUCLEOTIDE SEQUENCE</scope>
    <source>
        <strain evidence="2">CMR12a</strain>
    </source>
</reference>